<evidence type="ECO:0000313" key="1">
    <source>
        <dbReference type="EMBL" id="MEV0709247.1"/>
    </source>
</evidence>
<gene>
    <name evidence="1" type="ORF">AB0I48_16930</name>
</gene>
<dbReference type="Proteomes" id="UP001551695">
    <property type="component" value="Unassembled WGS sequence"/>
</dbReference>
<comment type="caution">
    <text evidence="1">The sequence shown here is derived from an EMBL/GenBank/DDBJ whole genome shotgun (WGS) entry which is preliminary data.</text>
</comment>
<keyword evidence="2" id="KW-1185">Reference proteome</keyword>
<evidence type="ECO:0008006" key="3">
    <source>
        <dbReference type="Google" id="ProtNLM"/>
    </source>
</evidence>
<protein>
    <recommendedName>
        <fullName evidence="3">ESX-1 secretion-associated protein</fullName>
    </recommendedName>
</protein>
<sequence length="102" mass="10856">MLQADIDQINALARTLDEVAANVDAIDVRTRAKTVAGGLVGTPLGAACELATEYTEGAWLRTSGRVTAVASAMRVAADDLAVTDAEFGRRLDEFDYRAPESR</sequence>
<dbReference type="RefSeq" id="WP_355083154.1">
    <property type="nucleotide sequence ID" value="NZ_JBEXKW010000001.1"/>
</dbReference>
<name>A0ABV3FUY9_9NOCA</name>
<dbReference type="EMBL" id="JBFAKC010000006">
    <property type="protein sequence ID" value="MEV0709247.1"/>
    <property type="molecule type" value="Genomic_DNA"/>
</dbReference>
<organism evidence="1 2">
    <name type="scientific">Nocardia aurea</name>
    <dbReference type="NCBI Taxonomy" id="2144174"/>
    <lineage>
        <taxon>Bacteria</taxon>
        <taxon>Bacillati</taxon>
        <taxon>Actinomycetota</taxon>
        <taxon>Actinomycetes</taxon>
        <taxon>Mycobacteriales</taxon>
        <taxon>Nocardiaceae</taxon>
        <taxon>Nocardia</taxon>
    </lineage>
</organism>
<reference evidence="1 2" key="1">
    <citation type="submission" date="2024-06" db="EMBL/GenBank/DDBJ databases">
        <title>The Natural Products Discovery Center: Release of the First 8490 Sequenced Strains for Exploring Actinobacteria Biosynthetic Diversity.</title>
        <authorList>
            <person name="Kalkreuter E."/>
            <person name="Kautsar S.A."/>
            <person name="Yang D."/>
            <person name="Bader C.D."/>
            <person name="Teijaro C.N."/>
            <person name="Fluegel L."/>
            <person name="Davis C.M."/>
            <person name="Simpson J.R."/>
            <person name="Lauterbach L."/>
            <person name="Steele A.D."/>
            <person name="Gui C."/>
            <person name="Meng S."/>
            <person name="Li G."/>
            <person name="Viehrig K."/>
            <person name="Ye F."/>
            <person name="Su P."/>
            <person name="Kiefer A.F."/>
            <person name="Nichols A."/>
            <person name="Cepeda A.J."/>
            <person name="Yan W."/>
            <person name="Fan B."/>
            <person name="Jiang Y."/>
            <person name="Adhikari A."/>
            <person name="Zheng C.-J."/>
            <person name="Schuster L."/>
            <person name="Cowan T.M."/>
            <person name="Smanski M.J."/>
            <person name="Chevrette M.G."/>
            <person name="De Carvalho L.P.S."/>
            <person name="Shen B."/>
        </authorList>
    </citation>
    <scope>NUCLEOTIDE SEQUENCE [LARGE SCALE GENOMIC DNA]</scope>
    <source>
        <strain evidence="1 2">NPDC050403</strain>
    </source>
</reference>
<accession>A0ABV3FUY9</accession>
<proteinExistence type="predicted"/>
<evidence type="ECO:0000313" key="2">
    <source>
        <dbReference type="Proteomes" id="UP001551695"/>
    </source>
</evidence>